<dbReference type="InterPro" id="IPR037401">
    <property type="entry name" value="SnoaL-like"/>
</dbReference>
<proteinExistence type="predicted"/>
<keyword evidence="3" id="KW-1185">Reference proteome</keyword>
<name>A0A1H2EVD9_9BACT</name>
<evidence type="ECO:0000313" key="2">
    <source>
        <dbReference type="EMBL" id="SDT98943.1"/>
    </source>
</evidence>
<accession>A0A1H2EVD9</accession>
<protein>
    <submittedName>
        <fullName evidence="2">SnoaL-like domain-containing protein</fullName>
    </submittedName>
</protein>
<dbReference type="AlphaFoldDB" id="A0A1H2EVD9"/>
<evidence type="ECO:0000313" key="3">
    <source>
        <dbReference type="Proteomes" id="UP000199608"/>
    </source>
</evidence>
<reference evidence="3" key="1">
    <citation type="submission" date="2016-10" db="EMBL/GenBank/DDBJ databases">
        <authorList>
            <person name="Varghese N."/>
            <person name="Submissions S."/>
        </authorList>
    </citation>
    <scope>NUCLEOTIDE SEQUENCE [LARGE SCALE GENOMIC DNA]</scope>
    <source>
        <strain evidence="3">DSM 3384</strain>
    </source>
</reference>
<dbReference type="Pfam" id="PF12680">
    <property type="entry name" value="SnoaL_2"/>
    <property type="match status" value="1"/>
</dbReference>
<dbReference type="Gene3D" id="3.10.450.50">
    <property type="match status" value="1"/>
</dbReference>
<feature type="domain" description="SnoaL-like" evidence="1">
    <location>
        <begin position="36"/>
        <end position="140"/>
    </location>
</feature>
<organism evidence="2 3">
    <name type="scientific">Desulfobacula phenolica</name>
    <dbReference type="NCBI Taxonomy" id="90732"/>
    <lineage>
        <taxon>Bacteria</taxon>
        <taxon>Pseudomonadati</taxon>
        <taxon>Thermodesulfobacteriota</taxon>
        <taxon>Desulfobacteria</taxon>
        <taxon>Desulfobacterales</taxon>
        <taxon>Desulfobacteraceae</taxon>
        <taxon>Desulfobacula</taxon>
    </lineage>
</organism>
<gene>
    <name evidence="2" type="ORF">SAMN04487931_103372</name>
</gene>
<dbReference type="InterPro" id="IPR032710">
    <property type="entry name" value="NTF2-like_dom_sf"/>
</dbReference>
<dbReference type="EMBL" id="FNLL01000003">
    <property type="protein sequence ID" value="SDT98943.1"/>
    <property type="molecule type" value="Genomic_DNA"/>
</dbReference>
<sequence>MDQRLHRLRKYATDLTNGVIGEKMKLTRNEIKQLLRGWNHAWARHDLDLVMTFFHDDIFFENWTGACIKGVKALRKAWEPWFINHGNFRFLEQETFIDEQHQKVLYRWVLEWPSTEPGFEDKPEIRKGVDVIHFQDGKIINKLTYTKTTIEIDDKRLPLHL</sequence>
<dbReference type="Proteomes" id="UP000199608">
    <property type="component" value="Unassembled WGS sequence"/>
</dbReference>
<dbReference type="SUPFAM" id="SSF54427">
    <property type="entry name" value="NTF2-like"/>
    <property type="match status" value="1"/>
</dbReference>
<evidence type="ECO:0000259" key="1">
    <source>
        <dbReference type="Pfam" id="PF12680"/>
    </source>
</evidence>